<proteinExistence type="predicted"/>
<evidence type="ECO:0000313" key="2">
    <source>
        <dbReference type="EMBL" id="KAL1593831.1"/>
    </source>
</evidence>
<organism evidence="2 3">
    <name type="scientific">Paraconiothyrium brasiliense</name>
    <dbReference type="NCBI Taxonomy" id="300254"/>
    <lineage>
        <taxon>Eukaryota</taxon>
        <taxon>Fungi</taxon>
        <taxon>Dikarya</taxon>
        <taxon>Ascomycota</taxon>
        <taxon>Pezizomycotina</taxon>
        <taxon>Dothideomycetes</taxon>
        <taxon>Pleosporomycetidae</taxon>
        <taxon>Pleosporales</taxon>
        <taxon>Massarineae</taxon>
        <taxon>Didymosphaeriaceae</taxon>
        <taxon>Paraconiothyrium</taxon>
    </lineage>
</organism>
<feature type="region of interest" description="Disordered" evidence="1">
    <location>
        <begin position="407"/>
        <end position="633"/>
    </location>
</feature>
<feature type="region of interest" description="Disordered" evidence="1">
    <location>
        <begin position="154"/>
        <end position="187"/>
    </location>
</feature>
<feature type="compositionally biased region" description="Polar residues" evidence="1">
    <location>
        <begin position="445"/>
        <end position="454"/>
    </location>
</feature>
<accession>A0ABR3QNV0</accession>
<feature type="region of interest" description="Disordered" evidence="1">
    <location>
        <begin position="75"/>
        <end position="94"/>
    </location>
</feature>
<feature type="region of interest" description="Disordered" evidence="1">
    <location>
        <begin position="815"/>
        <end position="915"/>
    </location>
</feature>
<feature type="compositionally biased region" description="Basic and acidic residues" evidence="1">
    <location>
        <begin position="816"/>
        <end position="832"/>
    </location>
</feature>
<reference evidence="2 3" key="1">
    <citation type="submission" date="2024-02" db="EMBL/GenBank/DDBJ databases">
        <title>De novo assembly and annotation of 12 fungi associated with fruit tree decline syndrome in Ontario, Canada.</title>
        <authorList>
            <person name="Sulman M."/>
            <person name="Ellouze W."/>
            <person name="Ilyukhin E."/>
        </authorList>
    </citation>
    <scope>NUCLEOTIDE SEQUENCE [LARGE SCALE GENOMIC DNA]</scope>
    <source>
        <strain evidence="2 3">M42-189</strain>
    </source>
</reference>
<protein>
    <submittedName>
        <fullName evidence="2">Cytosolic Fe-S cluster assembly factor cfd1</fullName>
    </submittedName>
</protein>
<feature type="compositionally biased region" description="Basic and acidic residues" evidence="1">
    <location>
        <begin position="78"/>
        <end position="94"/>
    </location>
</feature>
<comment type="caution">
    <text evidence="2">The sequence shown here is derived from an EMBL/GenBank/DDBJ whole genome shotgun (WGS) entry which is preliminary data.</text>
</comment>
<feature type="region of interest" description="Disordered" evidence="1">
    <location>
        <begin position="104"/>
        <end position="132"/>
    </location>
</feature>
<sequence length="915" mass="100915">MPVFSKFWPFNNSAPLAKSRSVSPTNNPGTKIKLERGEQASVFTMNALSDGGQADMDATFELGVDGANDVVESVEQEQVARHETGRTTEGGDRRTLAAGVMLADASDKPGSHASRPGDAAGDGKCGEQSHSPEQYEITDSTYRENLIENAPLVQKEGAPEEQLSDHSHYEHQKEGHPHTKPEPAEDERMIDLPGCKSKVAQYSYMNNKLESGEQASAVPRLEQSLPSSPLPAYKHGLGEQLELSTTRDEPPSDPSSDTIFMRQMSAHFGHRNRADESQPIKREGSPNNMLDDAVEYFQEAAGDKTSPDAQLNLARSTKFQGGFHGEDAGRSEKVSERKISSGIHDEQVSQQHAARLDTGHLGDASRGLYEPAPWNGQGWEADSQQPYQHVFQGTSLRYSDTFAPHPMENFSPIPQLSFRNKMSNPHGKQSYTSQLAPGIPDYMHSSASSPTIQGGQVPDQSIRGHRVFAQPSHQDQPRAQIPMKRKHEEAYHEDPVEEFDEYLPSESGDDDDSDSEEDIPLMYRRRAEGGSAQRKRPVMRSGSDSHSEYHDEEEQDQDEDKAEESDEANAEEQATGQQEVERFRNIDVDSGNPVQEPDEEATGFAPNLTIQPPLPSAPAGSPAIQRALPAPQPQAAVEPAASDEISFKLPQYHVEVIPMKTKDDFPEVRVNLPGMPREQLILTPDHAHQEIHLLKHLFMPGQQNLETPDPQPMIALLNFHTVATMVLEAYTAYEVGDLEAKTSTSSSKKKNDTEALDATKDEIFFAIIDRWRVGMAEETLKPSYKLIRGVQEFCDIALDVIYYLEEHGFVEGPQMMRKERSDKGLKKSKDGKVGGGKLAGIDEDVETSDESTPKKRGRPKKGGSESPAKSKGRAKGDANTLQARKKAKATPKAASKKTIKAKKEPMITVVKKGKN</sequence>
<feature type="region of interest" description="Disordered" evidence="1">
    <location>
        <begin position="211"/>
        <end position="256"/>
    </location>
</feature>
<dbReference type="EMBL" id="JAKJXO020000018">
    <property type="protein sequence ID" value="KAL1593831.1"/>
    <property type="molecule type" value="Genomic_DNA"/>
</dbReference>
<feature type="compositionally biased region" description="Acidic residues" evidence="1">
    <location>
        <begin position="550"/>
        <end position="570"/>
    </location>
</feature>
<gene>
    <name evidence="2" type="primary">CFD1_2</name>
    <name evidence="2" type="ORF">SLS60_010564</name>
</gene>
<feature type="compositionally biased region" description="Basic and acidic residues" evidence="1">
    <location>
        <begin position="163"/>
        <end position="187"/>
    </location>
</feature>
<feature type="compositionally biased region" description="Polar residues" evidence="1">
    <location>
        <begin position="412"/>
        <end position="435"/>
    </location>
</feature>
<keyword evidence="3" id="KW-1185">Reference proteome</keyword>
<feature type="compositionally biased region" description="Basic and acidic residues" evidence="1">
    <location>
        <begin position="324"/>
        <end position="347"/>
    </location>
</feature>
<feature type="region of interest" description="Disordered" evidence="1">
    <location>
        <begin position="320"/>
        <end position="354"/>
    </location>
</feature>
<evidence type="ECO:0000313" key="3">
    <source>
        <dbReference type="Proteomes" id="UP001521785"/>
    </source>
</evidence>
<feature type="region of interest" description="Disordered" evidence="1">
    <location>
        <begin position="11"/>
        <end position="32"/>
    </location>
</feature>
<name>A0ABR3QNV0_9PLEO</name>
<evidence type="ECO:0000256" key="1">
    <source>
        <dbReference type="SAM" id="MobiDB-lite"/>
    </source>
</evidence>
<feature type="compositionally biased region" description="Low complexity" evidence="1">
    <location>
        <begin position="617"/>
        <end position="633"/>
    </location>
</feature>
<feature type="compositionally biased region" description="Acidic residues" evidence="1">
    <location>
        <begin position="495"/>
        <end position="519"/>
    </location>
</feature>
<feature type="compositionally biased region" description="Polar residues" evidence="1">
    <location>
        <begin position="11"/>
        <end position="29"/>
    </location>
</feature>
<dbReference type="Proteomes" id="UP001521785">
    <property type="component" value="Unassembled WGS sequence"/>
</dbReference>
<feature type="compositionally biased region" description="Basic residues" evidence="1">
    <location>
        <begin position="883"/>
        <end position="900"/>
    </location>
</feature>